<comment type="caution">
    <text evidence="1">The sequence shown here is derived from an EMBL/GenBank/DDBJ whole genome shotgun (WGS) entry which is preliminary data.</text>
</comment>
<accession>A0A835S5G5</accession>
<protein>
    <submittedName>
        <fullName evidence="1">Uncharacterized protein</fullName>
    </submittedName>
</protein>
<dbReference type="AlphaFoldDB" id="A0A835S5G5"/>
<reference evidence="1 2" key="1">
    <citation type="journal article" date="2020" name="Nat. Food">
        <title>A phased Vanilla planifolia genome enables genetic improvement of flavour and production.</title>
        <authorList>
            <person name="Hasing T."/>
            <person name="Tang H."/>
            <person name="Brym M."/>
            <person name="Khazi F."/>
            <person name="Huang T."/>
            <person name="Chambers A.H."/>
        </authorList>
    </citation>
    <scope>NUCLEOTIDE SEQUENCE [LARGE SCALE GENOMIC DNA]</scope>
    <source>
        <tissue evidence="1">Leaf</tissue>
    </source>
</reference>
<evidence type="ECO:0000313" key="2">
    <source>
        <dbReference type="Proteomes" id="UP000639772"/>
    </source>
</evidence>
<dbReference type="EMBL" id="JADCNM010000001">
    <property type="protein sequence ID" value="KAG0500266.1"/>
    <property type="molecule type" value="Genomic_DNA"/>
</dbReference>
<gene>
    <name evidence="1" type="ORF">HPP92_000338</name>
</gene>
<proteinExistence type="predicted"/>
<evidence type="ECO:0000313" key="1">
    <source>
        <dbReference type="EMBL" id="KAG0500266.1"/>
    </source>
</evidence>
<name>A0A835S5G5_VANPL</name>
<organism evidence="1 2">
    <name type="scientific">Vanilla planifolia</name>
    <name type="common">Vanilla</name>
    <dbReference type="NCBI Taxonomy" id="51239"/>
    <lineage>
        <taxon>Eukaryota</taxon>
        <taxon>Viridiplantae</taxon>
        <taxon>Streptophyta</taxon>
        <taxon>Embryophyta</taxon>
        <taxon>Tracheophyta</taxon>
        <taxon>Spermatophyta</taxon>
        <taxon>Magnoliopsida</taxon>
        <taxon>Liliopsida</taxon>
        <taxon>Asparagales</taxon>
        <taxon>Orchidaceae</taxon>
        <taxon>Vanilloideae</taxon>
        <taxon>Vanilleae</taxon>
        <taxon>Vanilla</taxon>
    </lineage>
</organism>
<sequence length="168" mass="19137">MPEGDAVLWRLSAELVCLYSDILDANKSCSVKHNAESPEAMSAVILACIQTGNCKLRWELRDEVPFSIAMLLLLLLHEDQAEQAKAKAKANGEGRKKRMTKLKYQSSAQSVCTTKQQNKACFRDITTEKFAQYYLKHHIRCVRQFKWKSRHKTSILPQIIDLVMVNGP</sequence>
<dbReference type="Proteomes" id="UP000639772">
    <property type="component" value="Chromosome 1"/>
</dbReference>